<dbReference type="AlphaFoldDB" id="A0A327YL28"/>
<evidence type="ECO:0000313" key="3">
    <source>
        <dbReference type="EMBL" id="RAK20956.1"/>
    </source>
</evidence>
<dbReference type="OrthoDB" id="1467485at2"/>
<organism evidence="3 4">
    <name type="scientific">Flavobacterium aquaticum</name>
    <dbReference type="NCBI Taxonomy" id="1236486"/>
    <lineage>
        <taxon>Bacteria</taxon>
        <taxon>Pseudomonadati</taxon>
        <taxon>Bacteroidota</taxon>
        <taxon>Flavobacteriia</taxon>
        <taxon>Flavobacteriales</taxon>
        <taxon>Flavobacteriaceae</taxon>
        <taxon>Flavobacterium</taxon>
    </lineage>
</organism>
<dbReference type="RefSeq" id="WP_111567350.1">
    <property type="nucleotide sequence ID" value="NZ_QLMI01000006.1"/>
</dbReference>
<gene>
    <name evidence="3" type="ORF">B0I03_10666</name>
</gene>
<dbReference type="Pfam" id="PF13568">
    <property type="entry name" value="OMP_b-brl_2"/>
    <property type="match status" value="1"/>
</dbReference>
<sequence>MKKLLFLLLFSPLLFAQEGMFSKDPIINKENWNKQRVHWGYYLGFNSLDFKIDYTNVTEDIEVGTTTGFNVGLIGNLRLAEYFDLRFEPGLIITQRNLTFPNITDTGDRLREVKSTYVFFPLLLKYSALRTGNVRPYLLGGVSTALNLSSNAASPDDNFNNRFRMTKWSNFYEVGFGIDLYLEYFIFSPSIRGVFGMNDELIRDNDPNSPWTGNVQEMKTRGFFINFSFH</sequence>
<protein>
    <recommendedName>
        <fullName evidence="2">Outer membrane protein beta-barrel domain-containing protein</fullName>
    </recommendedName>
</protein>
<reference evidence="3 4" key="1">
    <citation type="submission" date="2018-06" db="EMBL/GenBank/DDBJ databases">
        <title>Genomic Encyclopedia of Type Strains, Phase III (KMG-III): the genomes of soil and plant-associated and newly described type strains.</title>
        <authorList>
            <person name="Whitman W."/>
        </authorList>
    </citation>
    <scope>NUCLEOTIDE SEQUENCE [LARGE SCALE GENOMIC DNA]</scope>
    <source>
        <strain evidence="3 4">CGMCC 1.12398</strain>
    </source>
</reference>
<keyword evidence="4" id="KW-1185">Reference proteome</keyword>
<feature type="signal peptide" evidence="1">
    <location>
        <begin position="1"/>
        <end position="16"/>
    </location>
</feature>
<name>A0A327YL28_9FLAO</name>
<dbReference type="EMBL" id="QLMI01000006">
    <property type="protein sequence ID" value="RAK20956.1"/>
    <property type="molecule type" value="Genomic_DNA"/>
</dbReference>
<evidence type="ECO:0000313" key="4">
    <source>
        <dbReference type="Proteomes" id="UP000249620"/>
    </source>
</evidence>
<evidence type="ECO:0000259" key="2">
    <source>
        <dbReference type="Pfam" id="PF13568"/>
    </source>
</evidence>
<evidence type="ECO:0000256" key="1">
    <source>
        <dbReference type="SAM" id="SignalP"/>
    </source>
</evidence>
<proteinExistence type="predicted"/>
<dbReference type="Proteomes" id="UP000249620">
    <property type="component" value="Unassembled WGS sequence"/>
</dbReference>
<feature type="chain" id="PRO_5016294646" description="Outer membrane protein beta-barrel domain-containing protein" evidence="1">
    <location>
        <begin position="17"/>
        <end position="230"/>
    </location>
</feature>
<dbReference type="InterPro" id="IPR025665">
    <property type="entry name" value="Beta-barrel_OMP_2"/>
</dbReference>
<feature type="domain" description="Outer membrane protein beta-barrel" evidence="2">
    <location>
        <begin position="25"/>
        <end position="200"/>
    </location>
</feature>
<accession>A0A327YL28</accession>
<comment type="caution">
    <text evidence="3">The sequence shown here is derived from an EMBL/GenBank/DDBJ whole genome shotgun (WGS) entry which is preliminary data.</text>
</comment>
<keyword evidence="1" id="KW-0732">Signal</keyword>